<evidence type="ECO:0000313" key="10">
    <source>
        <dbReference type="Proteomes" id="UP001107558"/>
    </source>
</evidence>
<evidence type="ECO:0000256" key="4">
    <source>
        <dbReference type="ARBA" id="ARBA00022741"/>
    </source>
</evidence>
<keyword evidence="7" id="KW-0067">ATP-binding</keyword>
<dbReference type="InterPro" id="IPR027417">
    <property type="entry name" value="P-loop_NTPase"/>
</dbReference>
<keyword evidence="2" id="KW-0808">Transferase</keyword>
<name>A0A9J6CSP5_POLVA</name>
<evidence type="ECO:0000256" key="3">
    <source>
        <dbReference type="ARBA" id="ARBA00022723"/>
    </source>
</evidence>
<dbReference type="GO" id="GO:0005739">
    <property type="term" value="C:mitochondrion"/>
    <property type="evidence" value="ECO:0007669"/>
    <property type="project" value="TreeGrafter"/>
</dbReference>
<evidence type="ECO:0000256" key="1">
    <source>
        <dbReference type="ARBA" id="ARBA00005842"/>
    </source>
</evidence>
<evidence type="ECO:0000256" key="7">
    <source>
        <dbReference type="ARBA" id="ARBA00022840"/>
    </source>
</evidence>
<dbReference type="Pfam" id="PF12171">
    <property type="entry name" value="zf-C2H2_jaz"/>
    <property type="match status" value="1"/>
</dbReference>
<dbReference type="AlphaFoldDB" id="A0A9J6CSP5"/>
<dbReference type="Gene3D" id="3.40.50.300">
    <property type="entry name" value="P-loop containing nucleotide triphosphate hydrolases"/>
    <property type="match status" value="1"/>
</dbReference>
<reference evidence="9" key="1">
    <citation type="submission" date="2021-03" db="EMBL/GenBank/DDBJ databases">
        <title>Chromosome level genome of the anhydrobiotic midge Polypedilum vanderplanki.</title>
        <authorList>
            <person name="Yoshida Y."/>
            <person name="Kikawada T."/>
            <person name="Gusev O."/>
        </authorList>
    </citation>
    <scope>NUCLEOTIDE SEQUENCE</scope>
    <source>
        <strain evidence="9">NIAS01</strain>
        <tissue evidence="9">Whole body or cell culture</tissue>
    </source>
</reference>
<dbReference type="PANTHER" id="PTHR11088:SF89">
    <property type="entry name" value="TRNA DIMETHYLALLYLTRANSFERASE"/>
    <property type="match status" value="1"/>
</dbReference>
<evidence type="ECO:0000259" key="8">
    <source>
        <dbReference type="PROSITE" id="PS00028"/>
    </source>
</evidence>
<dbReference type="PROSITE" id="PS00028">
    <property type="entry name" value="ZINC_FINGER_C2H2_1"/>
    <property type="match status" value="1"/>
</dbReference>
<gene>
    <name evidence="9" type="ORF">PVAND_014105</name>
</gene>
<dbReference type="SMART" id="SM00451">
    <property type="entry name" value="ZnF_U1"/>
    <property type="match status" value="1"/>
</dbReference>
<dbReference type="GO" id="GO:0005524">
    <property type="term" value="F:ATP binding"/>
    <property type="evidence" value="ECO:0007669"/>
    <property type="project" value="UniProtKB-KW"/>
</dbReference>
<dbReference type="Gene3D" id="3.30.160.60">
    <property type="entry name" value="Classic Zinc Finger"/>
    <property type="match status" value="1"/>
</dbReference>
<evidence type="ECO:0000256" key="5">
    <source>
        <dbReference type="ARBA" id="ARBA00022771"/>
    </source>
</evidence>
<dbReference type="GO" id="GO:0003676">
    <property type="term" value="F:nucleic acid binding"/>
    <property type="evidence" value="ECO:0007669"/>
    <property type="project" value="InterPro"/>
</dbReference>
<protein>
    <recommendedName>
        <fullName evidence="8">C2H2-type domain-containing protein</fullName>
    </recommendedName>
</protein>
<dbReference type="InterPro" id="IPR013087">
    <property type="entry name" value="Znf_C2H2_type"/>
</dbReference>
<evidence type="ECO:0000313" key="9">
    <source>
        <dbReference type="EMBL" id="KAG5684895.1"/>
    </source>
</evidence>
<keyword evidence="3" id="KW-0479">Metal-binding</keyword>
<dbReference type="InterPro" id="IPR039657">
    <property type="entry name" value="Dimethylallyltransferase"/>
</dbReference>
<evidence type="ECO:0000256" key="6">
    <source>
        <dbReference type="ARBA" id="ARBA00022833"/>
    </source>
</evidence>
<dbReference type="EMBL" id="JADBJN010000001">
    <property type="protein sequence ID" value="KAG5684895.1"/>
    <property type="molecule type" value="Genomic_DNA"/>
</dbReference>
<keyword evidence="6" id="KW-0862">Zinc</keyword>
<evidence type="ECO:0000256" key="2">
    <source>
        <dbReference type="ARBA" id="ARBA00022679"/>
    </source>
</evidence>
<dbReference type="GO" id="GO:0006400">
    <property type="term" value="P:tRNA modification"/>
    <property type="evidence" value="ECO:0007669"/>
    <property type="project" value="TreeGrafter"/>
</dbReference>
<dbReference type="Pfam" id="PF01715">
    <property type="entry name" value="IPPT"/>
    <property type="match status" value="1"/>
</dbReference>
<accession>A0A9J6CSP5</accession>
<dbReference type="Proteomes" id="UP001107558">
    <property type="component" value="Chromosome 1"/>
</dbReference>
<dbReference type="GO" id="GO:0008270">
    <property type="term" value="F:zinc ion binding"/>
    <property type="evidence" value="ECO:0007669"/>
    <property type="project" value="UniProtKB-KW"/>
</dbReference>
<dbReference type="InterPro" id="IPR036236">
    <property type="entry name" value="Znf_C2H2_sf"/>
</dbReference>
<dbReference type="OrthoDB" id="775260at2759"/>
<feature type="domain" description="C2H2-type" evidence="8">
    <location>
        <begin position="205"/>
        <end position="227"/>
    </location>
</feature>
<sequence>MPGASNLGGPKRFEHVIIFWLQCEQVTLNQRLNKRVDSMVKDGLLEEIRTFYEENVLNRNVDYEEGMLQTIGFKEFIPYLEKYDKSYDTLINKFVEAPELFNEEEIPESYKSLLKCLEELKMVTQRYSKRQLKWIKNRFLGSEQREVPNVYALDTTDVSKWKEAVYEPAEEAILAYINDEPIKLKPLEKLKRLGEGLNEETNHYCETCDRPFIGDFQWQLHLKSKKHRHKLASIAKKAKQLKQE</sequence>
<dbReference type="InterPro" id="IPR003604">
    <property type="entry name" value="Matrin/U1-like-C_Znf_C2H2"/>
</dbReference>
<proteinExistence type="inferred from homology"/>
<dbReference type="SUPFAM" id="SSF57667">
    <property type="entry name" value="beta-beta-alpha zinc fingers"/>
    <property type="match status" value="1"/>
</dbReference>
<keyword evidence="4" id="KW-0547">Nucleotide-binding</keyword>
<dbReference type="PANTHER" id="PTHR11088">
    <property type="entry name" value="TRNA DIMETHYLALLYLTRANSFERASE"/>
    <property type="match status" value="1"/>
</dbReference>
<keyword evidence="5" id="KW-0863">Zinc-finger</keyword>
<dbReference type="GO" id="GO:0052381">
    <property type="term" value="F:tRNA dimethylallyltransferase activity"/>
    <property type="evidence" value="ECO:0007669"/>
    <property type="project" value="TreeGrafter"/>
</dbReference>
<organism evidence="9 10">
    <name type="scientific">Polypedilum vanderplanki</name>
    <name type="common">Sleeping chironomid midge</name>
    <dbReference type="NCBI Taxonomy" id="319348"/>
    <lineage>
        <taxon>Eukaryota</taxon>
        <taxon>Metazoa</taxon>
        <taxon>Ecdysozoa</taxon>
        <taxon>Arthropoda</taxon>
        <taxon>Hexapoda</taxon>
        <taxon>Insecta</taxon>
        <taxon>Pterygota</taxon>
        <taxon>Neoptera</taxon>
        <taxon>Endopterygota</taxon>
        <taxon>Diptera</taxon>
        <taxon>Nematocera</taxon>
        <taxon>Chironomoidea</taxon>
        <taxon>Chironomidae</taxon>
        <taxon>Chironominae</taxon>
        <taxon>Polypedilum</taxon>
        <taxon>Polypedilum</taxon>
    </lineage>
</organism>
<comment type="caution">
    <text evidence="9">The sequence shown here is derived from an EMBL/GenBank/DDBJ whole genome shotgun (WGS) entry which is preliminary data.</text>
</comment>
<comment type="similarity">
    <text evidence="1">Belongs to the IPP transferase family.</text>
</comment>
<keyword evidence="10" id="KW-1185">Reference proteome</keyword>
<dbReference type="InterPro" id="IPR022755">
    <property type="entry name" value="Znf_C2H2_jaz"/>
</dbReference>